<dbReference type="SUPFAM" id="SSF46626">
    <property type="entry name" value="Cytochrome c"/>
    <property type="match status" value="2"/>
</dbReference>
<evidence type="ECO:0000313" key="7">
    <source>
        <dbReference type="Proteomes" id="UP000320813"/>
    </source>
</evidence>
<dbReference type="GO" id="GO:0020037">
    <property type="term" value="F:heme binding"/>
    <property type="evidence" value="ECO:0007669"/>
    <property type="project" value="InterPro"/>
</dbReference>
<dbReference type="InterPro" id="IPR009056">
    <property type="entry name" value="Cyt_c-like_dom"/>
</dbReference>
<evidence type="ECO:0000313" key="6">
    <source>
        <dbReference type="EMBL" id="RZD15128.1"/>
    </source>
</evidence>
<evidence type="ECO:0000259" key="5">
    <source>
        <dbReference type="PROSITE" id="PS51007"/>
    </source>
</evidence>
<dbReference type="GO" id="GO:0046872">
    <property type="term" value="F:metal ion binding"/>
    <property type="evidence" value="ECO:0007669"/>
    <property type="project" value="UniProtKB-KW"/>
</dbReference>
<feature type="domain" description="Cytochrome c" evidence="5">
    <location>
        <begin position="63"/>
        <end position="160"/>
    </location>
</feature>
<dbReference type="Proteomes" id="UP000320813">
    <property type="component" value="Unassembled WGS sequence"/>
</dbReference>
<protein>
    <recommendedName>
        <fullName evidence="5">Cytochrome c domain-containing protein</fullName>
    </recommendedName>
</protein>
<comment type="caution">
    <text evidence="6">The sequence shown here is derived from an EMBL/GenBank/DDBJ whole genome shotgun (WGS) entry which is preliminary data.</text>
</comment>
<evidence type="ECO:0000256" key="2">
    <source>
        <dbReference type="ARBA" id="ARBA00022723"/>
    </source>
</evidence>
<keyword evidence="3 4" id="KW-0408">Iron</keyword>
<dbReference type="PROSITE" id="PS51007">
    <property type="entry name" value="CYTC"/>
    <property type="match status" value="1"/>
</dbReference>
<evidence type="ECO:0000256" key="4">
    <source>
        <dbReference type="PROSITE-ProRule" id="PRU00433"/>
    </source>
</evidence>
<keyword evidence="1 4" id="KW-0349">Heme</keyword>
<dbReference type="AlphaFoldDB" id="A0A519BD22"/>
<proteinExistence type="predicted"/>
<dbReference type="EMBL" id="SGBD01000001">
    <property type="protein sequence ID" value="RZD15128.1"/>
    <property type="molecule type" value="Genomic_DNA"/>
</dbReference>
<keyword evidence="2 4" id="KW-0479">Metal-binding</keyword>
<evidence type="ECO:0000256" key="1">
    <source>
        <dbReference type="ARBA" id="ARBA00022617"/>
    </source>
</evidence>
<name>A0A519BD22_9DELT</name>
<reference evidence="6 7" key="1">
    <citation type="submission" date="2019-01" db="EMBL/GenBank/DDBJ databases">
        <title>Insights into ecological role of a new deltaproteobacterial order Candidatus Sinidesulfobacterales (Sva0485) by metagenomics and metatranscriptomics.</title>
        <authorList>
            <person name="Tan S."/>
            <person name="Liu J."/>
            <person name="Fang Y."/>
            <person name="Hedlund B.P."/>
            <person name="Lian Z.H."/>
            <person name="Huang L.Y."/>
            <person name="Li J.T."/>
            <person name="Huang L.N."/>
            <person name="Li W.J."/>
            <person name="Jiang H.C."/>
            <person name="Dong H.L."/>
            <person name="Shu W.S."/>
        </authorList>
    </citation>
    <scope>NUCLEOTIDE SEQUENCE [LARGE SCALE GENOMIC DNA]</scope>
    <source>
        <strain evidence="6">AP3</strain>
    </source>
</reference>
<dbReference type="Gene3D" id="1.10.760.10">
    <property type="entry name" value="Cytochrome c-like domain"/>
    <property type="match status" value="1"/>
</dbReference>
<organism evidence="6 7">
    <name type="scientific">Candidatus Acidulodesulfobacterium ferriphilum</name>
    <dbReference type="NCBI Taxonomy" id="2597223"/>
    <lineage>
        <taxon>Bacteria</taxon>
        <taxon>Deltaproteobacteria</taxon>
        <taxon>Candidatus Acidulodesulfobacterales</taxon>
        <taxon>Candidatus Acidulodesulfobacterium</taxon>
    </lineage>
</organism>
<gene>
    <name evidence="6" type="ORF">EVJ47_02325</name>
</gene>
<dbReference type="GO" id="GO:0009055">
    <property type="term" value="F:electron transfer activity"/>
    <property type="evidence" value="ECO:0007669"/>
    <property type="project" value="InterPro"/>
</dbReference>
<sequence>MKTKFGMEKHGFSAQKFFLSALFILTAVFVIAPLVSATAHMMPKKMMPEKTKMMKKMNPEQARLIAEGKKLFYSESIGTTGLSCATCHVYSAGTYIKMHGMGMIIRPLKNAAKKIMAFNKMHHTHMTVEKKIAMCVRFNLKGSISKGGLEALTAYVNSLR</sequence>
<accession>A0A519BD22</accession>
<evidence type="ECO:0000256" key="3">
    <source>
        <dbReference type="ARBA" id="ARBA00023004"/>
    </source>
</evidence>
<dbReference type="InterPro" id="IPR036909">
    <property type="entry name" value="Cyt_c-like_dom_sf"/>
</dbReference>